<reference evidence="2 3" key="1">
    <citation type="submission" date="2024-02" db="EMBL/GenBank/DDBJ databases">
        <title>de novo genome assembly of Solanum bulbocastanum strain 11H21.</title>
        <authorList>
            <person name="Hosaka A.J."/>
        </authorList>
    </citation>
    <scope>NUCLEOTIDE SEQUENCE [LARGE SCALE GENOMIC DNA]</scope>
    <source>
        <tissue evidence="2">Young leaves</tissue>
    </source>
</reference>
<evidence type="ECO:0000256" key="1">
    <source>
        <dbReference type="SAM" id="MobiDB-lite"/>
    </source>
</evidence>
<gene>
    <name evidence="2" type="ORF">RDI58_010828</name>
</gene>
<proteinExistence type="predicted"/>
<dbReference type="EMBL" id="JBANQN010000004">
    <property type="protein sequence ID" value="KAK6791747.1"/>
    <property type="molecule type" value="Genomic_DNA"/>
</dbReference>
<feature type="compositionally biased region" description="Basic and acidic residues" evidence="1">
    <location>
        <begin position="56"/>
        <end position="71"/>
    </location>
</feature>
<feature type="compositionally biased region" description="Basic and acidic residues" evidence="1">
    <location>
        <begin position="207"/>
        <end position="223"/>
    </location>
</feature>
<accession>A0AAN8TUJ1</accession>
<dbReference type="AlphaFoldDB" id="A0AAN8TUJ1"/>
<evidence type="ECO:0000313" key="3">
    <source>
        <dbReference type="Proteomes" id="UP001371456"/>
    </source>
</evidence>
<comment type="caution">
    <text evidence="2">The sequence shown here is derived from an EMBL/GenBank/DDBJ whole genome shotgun (WGS) entry which is preliminary data.</text>
</comment>
<feature type="region of interest" description="Disordered" evidence="1">
    <location>
        <begin position="195"/>
        <end position="234"/>
    </location>
</feature>
<sequence length="234" mass="25803">MGRVGHREGAWCQGSNPVQNQSCKAWIEASFGKITDPQNEETGDQQRIGGHSKNHNVIEEGDSSKKVHEASRTNTNTVDADPNEGHDQSKGIQSQNQEVTKETNTLVEEREISESSTRQTETQASEQTIHAIEENNQQFNGEATTQEESIENSTDLDINVEEEIAIIESESSGEHNNNDNISVQYKVNVDEATINIRGVGNISGSKPEGKEDKKDLMEVDGSHDSNNSNKADRK</sequence>
<name>A0AAN8TUJ1_SOLBU</name>
<organism evidence="2 3">
    <name type="scientific">Solanum bulbocastanum</name>
    <name type="common">Wild potato</name>
    <dbReference type="NCBI Taxonomy" id="147425"/>
    <lineage>
        <taxon>Eukaryota</taxon>
        <taxon>Viridiplantae</taxon>
        <taxon>Streptophyta</taxon>
        <taxon>Embryophyta</taxon>
        <taxon>Tracheophyta</taxon>
        <taxon>Spermatophyta</taxon>
        <taxon>Magnoliopsida</taxon>
        <taxon>eudicotyledons</taxon>
        <taxon>Gunneridae</taxon>
        <taxon>Pentapetalae</taxon>
        <taxon>asterids</taxon>
        <taxon>lamiids</taxon>
        <taxon>Solanales</taxon>
        <taxon>Solanaceae</taxon>
        <taxon>Solanoideae</taxon>
        <taxon>Solaneae</taxon>
        <taxon>Solanum</taxon>
    </lineage>
</organism>
<feature type="region of interest" description="Disordered" evidence="1">
    <location>
        <begin position="33"/>
        <end position="157"/>
    </location>
</feature>
<dbReference type="Proteomes" id="UP001371456">
    <property type="component" value="Unassembled WGS sequence"/>
</dbReference>
<keyword evidence="3" id="KW-1185">Reference proteome</keyword>
<evidence type="ECO:0000313" key="2">
    <source>
        <dbReference type="EMBL" id="KAK6791747.1"/>
    </source>
</evidence>
<feature type="compositionally biased region" description="Polar residues" evidence="1">
    <location>
        <begin position="224"/>
        <end position="234"/>
    </location>
</feature>
<feature type="compositionally biased region" description="Polar residues" evidence="1">
    <location>
        <begin position="90"/>
        <end position="106"/>
    </location>
</feature>
<protein>
    <submittedName>
        <fullName evidence="2">Uncharacterized protein</fullName>
    </submittedName>
</protein>
<feature type="compositionally biased region" description="Polar residues" evidence="1">
    <location>
        <begin position="114"/>
        <end position="156"/>
    </location>
</feature>